<dbReference type="AlphaFoldDB" id="A0A0L8HZT9"/>
<dbReference type="EMBL" id="KQ416877">
    <property type="protein sequence ID" value="KOF94783.1"/>
    <property type="molecule type" value="Genomic_DNA"/>
</dbReference>
<proteinExistence type="predicted"/>
<reference evidence="1" key="1">
    <citation type="submission" date="2015-07" db="EMBL/GenBank/DDBJ databases">
        <title>MeaNS - Measles Nucleotide Surveillance Program.</title>
        <authorList>
            <person name="Tran T."/>
            <person name="Druce J."/>
        </authorList>
    </citation>
    <scope>NUCLEOTIDE SEQUENCE</scope>
    <source>
        <strain evidence="1">UCB-OBI-ISO-001</strain>
        <tissue evidence="1">Gonad</tissue>
    </source>
</reference>
<gene>
    <name evidence="1" type="ORF">OCBIM_22000741mg</name>
</gene>
<accession>A0A0L8HZT9</accession>
<evidence type="ECO:0000313" key="1">
    <source>
        <dbReference type="EMBL" id="KOF94783.1"/>
    </source>
</evidence>
<sequence>MANIRIRSQKSQSKSGSDRIRLKTRIISKIFIILYYFKKKMKILSNTLKN</sequence>
<organism evidence="1">
    <name type="scientific">Octopus bimaculoides</name>
    <name type="common">California two-spotted octopus</name>
    <dbReference type="NCBI Taxonomy" id="37653"/>
    <lineage>
        <taxon>Eukaryota</taxon>
        <taxon>Metazoa</taxon>
        <taxon>Spiralia</taxon>
        <taxon>Lophotrochozoa</taxon>
        <taxon>Mollusca</taxon>
        <taxon>Cephalopoda</taxon>
        <taxon>Coleoidea</taxon>
        <taxon>Octopodiformes</taxon>
        <taxon>Octopoda</taxon>
        <taxon>Incirrata</taxon>
        <taxon>Octopodidae</taxon>
        <taxon>Octopus</taxon>
    </lineage>
</organism>
<protein>
    <submittedName>
        <fullName evidence="1">Uncharacterized protein</fullName>
    </submittedName>
</protein>
<name>A0A0L8HZT9_OCTBM</name>